<name>A0A6L2K6B6_TANCI</name>
<gene>
    <name evidence="1" type="ORF">Tci_015573</name>
</gene>
<organism evidence="1">
    <name type="scientific">Tanacetum cinerariifolium</name>
    <name type="common">Dalmatian daisy</name>
    <name type="synonym">Chrysanthemum cinerariifolium</name>
    <dbReference type="NCBI Taxonomy" id="118510"/>
    <lineage>
        <taxon>Eukaryota</taxon>
        <taxon>Viridiplantae</taxon>
        <taxon>Streptophyta</taxon>
        <taxon>Embryophyta</taxon>
        <taxon>Tracheophyta</taxon>
        <taxon>Spermatophyta</taxon>
        <taxon>Magnoliopsida</taxon>
        <taxon>eudicotyledons</taxon>
        <taxon>Gunneridae</taxon>
        <taxon>Pentapetalae</taxon>
        <taxon>asterids</taxon>
        <taxon>campanulids</taxon>
        <taxon>Asterales</taxon>
        <taxon>Asteraceae</taxon>
        <taxon>Asteroideae</taxon>
        <taxon>Anthemideae</taxon>
        <taxon>Anthemidinae</taxon>
        <taxon>Tanacetum</taxon>
    </lineage>
</organism>
<dbReference type="EMBL" id="BKCJ010001730">
    <property type="protein sequence ID" value="GEU43595.1"/>
    <property type="molecule type" value="Genomic_DNA"/>
</dbReference>
<dbReference type="AlphaFoldDB" id="A0A6L2K6B6"/>
<proteinExistence type="predicted"/>
<sequence>MTTIDNYKIAHYCEKKKRMVSEEAAAILRTFGTKERDFGCGDFKGNCRVRKEKSASLEEKFKEVTVEQDEMKKSMG</sequence>
<comment type="caution">
    <text evidence="1">The sequence shown here is derived from an EMBL/GenBank/DDBJ whole genome shotgun (WGS) entry which is preliminary data.</text>
</comment>
<reference evidence="1" key="1">
    <citation type="journal article" date="2019" name="Sci. Rep.">
        <title>Draft genome of Tanacetum cinerariifolium, the natural source of mosquito coil.</title>
        <authorList>
            <person name="Yamashiro T."/>
            <person name="Shiraishi A."/>
            <person name="Satake H."/>
            <person name="Nakayama K."/>
        </authorList>
    </citation>
    <scope>NUCLEOTIDE SEQUENCE</scope>
</reference>
<accession>A0A6L2K6B6</accession>
<evidence type="ECO:0000313" key="1">
    <source>
        <dbReference type="EMBL" id="GEU43595.1"/>
    </source>
</evidence>
<protein>
    <submittedName>
        <fullName evidence="1">Uncharacterized protein</fullName>
    </submittedName>
</protein>